<sequence>MSDTAAPAILVPPKPAAGHRGRIEVVELGTRFLLVSGWVTGPEGRAPSAAISLALPDGRAHPVGGFLRRRDLAERGIASEPCGFLVDIPRPEGPVETLSMALRAGVRELLVQPLAALAPRPFRPRGHLDHVAPDRIAGWAFDPAQWHGPAEEAALELVVDGTARIPLSLNATRRDLPFATVQRGGQLGFDFGLHDIARLMAAAGLERDLLEGDHAYALLAGGQRIGALQGSSSRRSRLVQRGARPAAAPAPAAGTAAEPAGFVDWHGYSRAQGGWFFGGWLRGEALQGVETCRAAARFEDGTVEVEAAISPYPRQDISGLGLGYIAFLPSPLNDPGLLQGLEVTLDEARPLAPSLGIARMPEAELVAMVRMLLGAATRKPRTALLKVLAQPAYEGEDTLAKLPVPLHLEVDSLLVAPGAGAVLMGWWLDPSRAVAAIRLRSRGTLSAPLGERWIATERADIREAFASRFSLDHAKHGFLAYVEAPGLDPADMHLEIELATGEIGFKPLPAPGGGGVGAIRRLLGAVQLAPDEVVDRCDRVLGPPVVALNRHRLAAAGAPTIVAVGDLPEAPRCSIIVPLYGRIDYLMYQCALFSEHGLPADELVYVLDDPPKRQALMDLAQSAYRRFGIPMRLVLLEENLGYAPANNAGLAHSRGEYVCYLNSDVMPEEPRWLDLLTGALEADPALGIAGALLTFEDGTVQHSGMTFKRLPQLGGFPYAMHPGKGRIRPPSRGLQPAEAVTGACMVLRRDLANELGGFDEDYVVGDFEDADLCFRIRARGLGCAVHEDAILWHLERQSQGSSGNFWRHNLTLVNGWSFARRWGHLFPEASPGTDAVLRLS</sequence>
<evidence type="ECO:0000313" key="2">
    <source>
        <dbReference type="EMBL" id="TDH61333.1"/>
    </source>
</evidence>
<dbReference type="InterPro" id="IPR001173">
    <property type="entry name" value="Glyco_trans_2-like"/>
</dbReference>
<keyword evidence="2" id="KW-0808">Transferase</keyword>
<dbReference type="Gene3D" id="3.90.550.10">
    <property type="entry name" value="Spore Coat Polysaccharide Biosynthesis Protein SpsA, Chain A"/>
    <property type="match status" value="1"/>
</dbReference>
<evidence type="ECO:0000313" key="3">
    <source>
        <dbReference type="Proteomes" id="UP000295096"/>
    </source>
</evidence>
<dbReference type="Pfam" id="PF00535">
    <property type="entry name" value="Glycos_transf_2"/>
    <property type="match status" value="1"/>
</dbReference>
<dbReference type="OrthoDB" id="9783791at2"/>
<dbReference type="RefSeq" id="WP_133289939.1">
    <property type="nucleotide sequence ID" value="NZ_SMSJ01000023.1"/>
</dbReference>
<dbReference type="Proteomes" id="UP000295096">
    <property type="component" value="Unassembled WGS sequence"/>
</dbReference>
<reference evidence="2 3" key="1">
    <citation type="journal article" date="2016" name="J. Microbiol.">
        <title>Dankookia rubra gen. nov., sp. nov., an alphaproteobacterium isolated from sediment of a shallow stream.</title>
        <authorList>
            <person name="Kim W.H."/>
            <person name="Kim D.H."/>
            <person name="Kang K."/>
            <person name="Ahn T.Y."/>
        </authorList>
    </citation>
    <scope>NUCLEOTIDE SEQUENCE [LARGE SCALE GENOMIC DNA]</scope>
    <source>
        <strain evidence="2 3">JCM30602</strain>
    </source>
</reference>
<dbReference type="GO" id="GO:0016740">
    <property type="term" value="F:transferase activity"/>
    <property type="evidence" value="ECO:0007669"/>
    <property type="project" value="UniProtKB-KW"/>
</dbReference>
<dbReference type="PANTHER" id="PTHR43179:SF7">
    <property type="entry name" value="RHAMNOSYLTRANSFERASE WBBL"/>
    <property type="match status" value="1"/>
</dbReference>
<proteinExistence type="predicted"/>
<organism evidence="2 3">
    <name type="scientific">Dankookia rubra</name>
    <dbReference type="NCBI Taxonomy" id="1442381"/>
    <lineage>
        <taxon>Bacteria</taxon>
        <taxon>Pseudomonadati</taxon>
        <taxon>Pseudomonadota</taxon>
        <taxon>Alphaproteobacteria</taxon>
        <taxon>Acetobacterales</taxon>
        <taxon>Roseomonadaceae</taxon>
        <taxon>Dankookia</taxon>
    </lineage>
</organism>
<comment type="caution">
    <text evidence="2">The sequence shown here is derived from an EMBL/GenBank/DDBJ whole genome shotgun (WGS) entry which is preliminary data.</text>
</comment>
<gene>
    <name evidence="2" type="ORF">E2C06_17675</name>
</gene>
<protein>
    <submittedName>
        <fullName evidence="2">Glycosyltransferase</fullName>
    </submittedName>
</protein>
<accession>A0A4R5QEN9</accession>
<evidence type="ECO:0000259" key="1">
    <source>
        <dbReference type="Pfam" id="PF00535"/>
    </source>
</evidence>
<dbReference type="SUPFAM" id="SSF53448">
    <property type="entry name" value="Nucleotide-diphospho-sugar transferases"/>
    <property type="match status" value="1"/>
</dbReference>
<name>A0A4R5QEN9_9PROT</name>
<keyword evidence="3" id="KW-1185">Reference proteome</keyword>
<dbReference type="AlphaFoldDB" id="A0A4R5QEN9"/>
<dbReference type="EMBL" id="SMSJ01000023">
    <property type="protein sequence ID" value="TDH61333.1"/>
    <property type="molecule type" value="Genomic_DNA"/>
</dbReference>
<dbReference type="InterPro" id="IPR029044">
    <property type="entry name" value="Nucleotide-diphossugar_trans"/>
</dbReference>
<feature type="domain" description="Glycosyltransferase 2-like" evidence="1">
    <location>
        <begin position="574"/>
        <end position="754"/>
    </location>
</feature>
<dbReference type="PANTHER" id="PTHR43179">
    <property type="entry name" value="RHAMNOSYLTRANSFERASE WBBL"/>
    <property type="match status" value="1"/>
</dbReference>